<keyword evidence="2 8" id="KW-0813">Transport</keyword>
<dbReference type="PANTHER" id="PTHR30625">
    <property type="entry name" value="PROTEIN TOLQ"/>
    <property type="match status" value="1"/>
</dbReference>
<keyword evidence="3" id="KW-1003">Cell membrane</keyword>
<evidence type="ECO:0000256" key="5">
    <source>
        <dbReference type="ARBA" id="ARBA00022927"/>
    </source>
</evidence>
<gene>
    <name evidence="11" type="ORF">PVT68_15125</name>
</gene>
<dbReference type="RefSeq" id="WP_280319421.1">
    <property type="nucleotide sequence ID" value="NZ_CP118605.1"/>
</dbReference>
<reference evidence="11 12" key="1">
    <citation type="submission" date="2023-02" db="EMBL/GenBank/DDBJ databases">
        <title>Description and genomic characterization of Microbulbifer bruguierae sp. nov., isolated from the sediment of mangrove plant Bruguiera sexangula.</title>
        <authorList>
            <person name="Long M."/>
        </authorList>
    </citation>
    <scope>NUCLEOTIDE SEQUENCE [LARGE SCALE GENOMIC DNA]</scope>
    <source>
        <strain evidence="11 12">H12</strain>
    </source>
</reference>
<dbReference type="InterPro" id="IPR002898">
    <property type="entry name" value="MotA_ExbB_proton_chnl"/>
</dbReference>
<evidence type="ECO:0000256" key="8">
    <source>
        <dbReference type="RuleBase" id="RU004057"/>
    </source>
</evidence>
<evidence type="ECO:0000256" key="2">
    <source>
        <dbReference type="ARBA" id="ARBA00022448"/>
    </source>
</evidence>
<keyword evidence="12" id="KW-1185">Reference proteome</keyword>
<dbReference type="PANTHER" id="PTHR30625:SF15">
    <property type="entry name" value="BIOPOLYMER TRANSPORT PROTEIN EXBB"/>
    <property type="match status" value="1"/>
</dbReference>
<evidence type="ECO:0000256" key="7">
    <source>
        <dbReference type="ARBA" id="ARBA00023136"/>
    </source>
</evidence>
<keyword evidence="6 9" id="KW-1133">Transmembrane helix</keyword>
<feature type="transmembrane region" description="Helical" evidence="9">
    <location>
        <begin position="20"/>
        <end position="43"/>
    </location>
</feature>
<feature type="transmembrane region" description="Helical" evidence="9">
    <location>
        <begin position="115"/>
        <end position="140"/>
    </location>
</feature>
<evidence type="ECO:0000313" key="11">
    <source>
        <dbReference type="EMBL" id="WGL16094.1"/>
    </source>
</evidence>
<evidence type="ECO:0000256" key="4">
    <source>
        <dbReference type="ARBA" id="ARBA00022692"/>
    </source>
</evidence>
<dbReference type="Pfam" id="PF01618">
    <property type="entry name" value="MotA_ExbB"/>
    <property type="match status" value="1"/>
</dbReference>
<feature type="domain" description="MotA/TolQ/ExbB proton channel" evidence="10">
    <location>
        <begin position="84"/>
        <end position="194"/>
    </location>
</feature>
<evidence type="ECO:0000256" key="1">
    <source>
        <dbReference type="ARBA" id="ARBA00004651"/>
    </source>
</evidence>
<evidence type="ECO:0000313" key="12">
    <source>
        <dbReference type="Proteomes" id="UP001236500"/>
    </source>
</evidence>
<comment type="subcellular location">
    <subcellularLocation>
        <location evidence="1">Cell membrane</location>
        <topology evidence="1">Multi-pass membrane protein</topology>
    </subcellularLocation>
    <subcellularLocation>
        <location evidence="8">Membrane</location>
        <topology evidence="8">Multi-pass membrane protein</topology>
    </subcellularLocation>
</comment>
<keyword evidence="7 9" id="KW-0472">Membrane</keyword>
<dbReference type="InterPro" id="IPR050790">
    <property type="entry name" value="ExbB/TolQ_transport"/>
</dbReference>
<proteinExistence type="inferred from homology"/>
<dbReference type="EMBL" id="CP118605">
    <property type="protein sequence ID" value="WGL16094.1"/>
    <property type="molecule type" value="Genomic_DNA"/>
</dbReference>
<comment type="similarity">
    <text evidence="8">Belongs to the exbB/tolQ family.</text>
</comment>
<evidence type="ECO:0000256" key="9">
    <source>
        <dbReference type="SAM" id="Phobius"/>
    </source>
</evidence>
<feature type="transmembrane region" description="Helical" evidence="9">
    <location>
        <begin position="160"/>
        <end position="185"/>
    </location>
</feature>
<keyword evidence="4 9" id="KW-0812">Transmembrane</keyword>
<accession>A0ABY8NAZ3</accession>
<sequence>MFEHQTWSEFFAQLGPMGWPLLVVSAAALALLGERLWFLLITGHRGISGSFKRLQCTAQSGLDQLAQQCEGERALASRATALLLQHRNTEKKQREEVAAVWLQEQRRQLHSGLRLLMVIGIISPLLGLLGTVLGLIGMFAGLSGSHEAVTPALLADGLGMAMSTTAAGLIVALPAIAGAHLLAIWSDRTVADLEHLFNRGSLWLEGLDPCACKRVLAAREKGRNPTSNCDLAVPAA</sequence>
<evidence type="ECO:0000259" key="10">
    <source>
        <dbReference type="Pfam" id="PF01618"/>
    </source>
</evidence>
<evidence type="ECO:0000256" key="6">
    <source>
        <dbReference type="ARBA" id="ARBA00022989"/>
    </source>
</evidence>
<protein>
    <submittedName>
        <fullName evidence="11">MotA/TolQ/ExbB proton channel family protein</fullName>
    </submittedName>
</protein>
<evidence type="ECO:0000256" key="3">
    <source>
        <dbReference type="ARBA" id="ARBA00022475"/>
    </source>
</evidence>
<name>A0ABY8NAZ3_9GAMM</name>
<organism evidence="11 12">
    <name type="scientific">Microbulbifer bruguierae</name>
    <dbReference type="NCBI Taxonomy" id="3029061"/>
    <lineage>
        <taxon>Bacteria</taxon>
        <taxon>Pseudomonadati</taxon>
        <taxon>Pseudomonadota</taxon>
        <taxon>Gammaproteobacteria</taxon>
        <taxon>Cellvibrionales</taxon>
        <taxon>Microbulbiferaceae</taxon>
        <taxon>Microbulbifer</taxon>
    </lineage>
</organism>
<dbReference type="Proteomes" id="UP001236500">
    <property type="component" value="Chromosome"/>
</dbReference>
<keyword evidence="5 8" id="KW-0653">Protein transport</keyword>